<accession>J9GEX6</accession>
<comment type="caution">
    <text evidence="1">The sequence shown here is derived from an EMBL/GenBank/DDBJ whole genome shotgun (WGS) entry which is preliminary data.</text>
</comment>
<sequence>MDSYHAQCRRCALHLPARRAICISTRHCSCLPIRYLLEKNFRSRRYVGTYLWYGYRSYTFGS</sequence>
<dbReference type="EMBL" id="AMCI01004524">
    <property type="protein sequence ID" value="EJW97909.1"/>
    <property type="molecule type" value="Genomic_DNA"/>
</dbReference>
<organism evidence="1">
    <name type="scientific">gut metagenome</name>
    <dbReference type="NCBI Taxonomy" id="749906"/>
    <lineage>
        <taxon>unclassified sequences</taxon>
        <taxon>metagenomes</taxon>
        <taxon>organismal metagenomes</taxon>
    </lineage>
</organism>
<gene>
    <name evidence="1" type="ORF">EVA_13986</name>
</gene>
<name>J9GEX6_9ZZZZ</name>
<protein>
    <submittedName>
        <fullName evidence="1">Uncharacterized protein</fullName>
    </submittedName>
</protein>
<reference evidence="1" key="1">
    <citation type="journal article" date="2012" name="PLoS ONE">
        <title>Gene sets for utilization of primary and secondary nutrition supplies in the distal gut of endangered iberian lynx.</title>
        <authorList>
            <person name="Alcaide M."/>
            <person name="Messina E."/>
            <person name="Richter M."/>
            <person name="Bargiela R."/>
            <person name="Peplies J."/>
            <person name="Huws S.A."/>
            <person name="Newbold C.J."/>
            <person name="Golyshin P.N."/>
            <person name="Simon M.A."/>
            <person name="Lopez G."/>
            <person name="Yakimov M.M."/>
            <person name="Ferrer M."/>
        </authorList>
    </citation>
    <scope>NUCLEOTIDE SEQUENCE</scope>
</reference>
<dbReference type="AlphaFoldDB" id="J9GEX6"/>
<evidence type="ECO:0000313" key="1">
    <source>
        <dbReference type="EMBL" id="EJW97909.1"/>
    </source>
</evidence>
<proteinExistence type="predicted"/>